<dbReference type="Proteomes" id="UP000228681">
    <property type="component" value="Unassembled WGS sequence"/>
</dbReference>
<accession>A0A2G9Z022</accession>
<reference evidence="4 5" key="1">
    <citation type="submission" date="2017-09" db="EMBL/GenBank/DDBJ databases">
        <title>Depth-based differentiation of microbial function through sediment-hosted aquifers and enrichment of novel symbionts in the deep terrestrial subsurface.</title>
        <authorList>
            <person name="Probst A.J."/>
            <person name="Ladd B."/>
            <person name="Jarett J.K."/>
            <person name="Geller-Mcgrath D.E."/>
            <person name="Sieber C.M."/>
            <person name="Emerson J.B."/>
            <person name="Anantharaman K."/>
            <person name="Thomas B.C."/>
            <person name="Malmstrom R."/>
            <person name="Stieglmeier M."/>
            <person name="Klingl A."/>
            <person name="Woyke T."/>
            <person name="Ryan C.M."/>
            <person name="Banfield J.F."/>
        </authorList>
    </citation>
    <scope>NUCLEOTIDE SEQUENCE [LARGE SCALE GENOMIC DNA]</scope>
    <source>
        <strain evidence="4">CG23_combo_of_CG06-09_8_20_14_all_36_12</strain>
    </source>
</reference>
<dbReference type="GO" id="GO:0019693">
    <property type="term" value="P:ribose phosphate metabolic process"/>
    <property type="evidence" value="ECO:0007669"/>
    <property type="project" value="TreeGrafter"/>
</dbReference>
<proteinExistence type="predicted"/>
<organism evidence="4 5">
    <name type="scientific">Candidatus Nealsonbacteria bacterium CG23_combo_of_CG06-09_8_20_14_all_36_12</name>
    <dbReference type="NCBI Taxonomy" id="1974718"/>
    <lineage>
        <taxon>Bacteria</taxon>
        <taxon>Candidatus Nealsoniibacteriota</taxon>
    </lineage>
</organism>
<comment type="caution">
    <text evidence="4">The sequence shown here is derived from an EMBL/GenBank/DDBJ whole genome shotgun (WGS) entry which is preliminary data.</text>
</comment>
<evidence type="ECO:0000259" key="3">
    <source>
        <dbReference type="PROSITE" id="PS51462"/>
    </source>
</evidence>
<dbReference type="EMBL" id="PCRS01000036">
    <property type="protein sequence ID" value="PIP24845.1"/>
    <property type="molecule type" value="Genomic_DNA"/>
</dbReference>
<dbReference type="InterPro" id="IPR000086">
    <property type="entry name" value="NUDIX_hydrolase_dom"/>
</dbReference>
<protein>
    <submittedName>
        <fullName evidence="4">NUDIX hydrolase</fullName>
    </submittedName>
</protein>
<sequence>MKILKKKVIYKGKYLRAVEKEYLTKTGKRGIWECIERPAGVLIFPLTKNKEVILEKIFRIPINSYSIELPAGALDRKNENPKETAKRELLEETGYLAKKLIPVFKWQLSPWVASSLGILFFAPDVEFVGKKGGEDVEEIEVIKVPLKNLEKFLLENLKKTKVEISIFGALAILREKRLI</sequence>
<evidence type="ECO:0000256" key="1">
    <source>
        <dbReference type="ARBA" id="ARBA00001946"/>
    </source>
</evidence>
<name>A0A2G9Z022_9BACT</name>
<gene>
    <name evidence="4" type="ORF">COX34_02025</name>
</gene>
<dbReference type="AlphaFoldDB" id="A0A2G9Z022"/>
<keyword evidence="2 4" id="KW-0378">Hydrolase</keyword>
<evidence type="ECO:0000313" key="5">
    <source>
        <dbReference type="Proteomes" id="UP000228681"/>
    </source>
</evidence>
<feature type="domain" description="Nudix hydrolase" evidence="3">
    <location>
        <begin position="36"/>
        <end position="170"/>
    </location>
</feature>
<comment type="cofactor">
    <cofactor evidence="1">
        <name>Mg(2+)</name>
        <dbReference type="ChEBI" id="CHEBI:18420"/>
    </cofactor>
</comment>
<evidence type="ECO:0000313" key="4">
    <source>
        <dbReference type="EMBL" id="PIP24845.1"/>
    </source>
</evidence>
<dbReference type="PANTHER" id="PTHR11839">
    <property type="entry name" value="UDP/ADP-SUGAR PYROPHOSPHATASE"/>
    <property type="match status" value="1"/>
</dbReference>
<dbReference type="GO" id="GO:0016787">
    <property type="term" value="F:hydrolase activity"/>
    <property type="evidence" value="ECO:0007669"/>
    <property type="project" value="UniProtKB-KW"/>
</dbReference>
<evidence type="ECO:0000256" key="2">
    <source>
        <dbReference type="ARBA" id="ARBA00022801"/>
    </source>
</evidence>
<dbReference type="CDD" id="cd03424">
    <property type="entry name" value="NUDIX_ADPRase_Nudt5_UGPPase_Nudt14"/>
    <property type="match status" value="1"/>
</dbReference>
<dbReference type="Pfam" id="PF00293">
    <property type="entry name" value="NUDIX"/>
    <property type="match status" value="1"/>
</dbReference>
<dbReference type="Gene3D" id="3.90.79.10">
    <property type="entry name" value="Nucleoside Triphosphate Pyrophosphohydrolase"/>
    <property type="match status" value="1"/>
</dbReference>
<dbReference type="SUPFAM" id="SSF55811">
    <property type="entry name" value="Nudix"/>
    <property type="match status" value="1"/>
</dbReference>
<dbReference type="PANTHER" id="PTHR11839:SF18">
    <property type="entry name" value="NUDIX HYDROLASE DOMAIN-CONTAINING PROTEIN"/>
    <property type="match status" value="1"/>
</dbReference>
<dbReference type="PROSITE" id="PS51462">
    <property type="entry name" value="NUDIX"/>
    <property type="match status" value="1"/>
</dbReference>
<dbReference type="GO" id="GO:0006753">
    <property type="term" value="P:nucleoside phosphate metabolic process"/>
    <property type="evidence" value="ECO:0007669"/>
    <property type="project" value="TreeGrafter"/>
</dbReference>
<dbReference type="InterPro" id="IPR015797">
    <property type="entry name" value="NUDIX_hydrolase-like_dom_sf"/>
</dbReference>